<accession>A0AA39PP70</accession>
<evidence type="ECO:0000313" key="2">
    <source>
        <dbReference type="Proteomes" id="UP001175227"/>
    </source>
</evidence>
<dbReference type="EMBL" id="JAUEPR010000003">
    <property type="protein sequence ID" value="KAK0487967.1"/>
    <property type="molecule type" value="Genomic_DNA"/>
</dbReference>
<evidence type="ECO:0000313" key="1">
    <source>
        <dbReference type="EMBL" id="KAK0487967.1"/>
    </source>
</evidence>
<sequence>MPFSNMSHQGATLSALGETYPAESNTAVPRQQSYTGEWLVIPLALANISCEYLGVEGVLEKLNILRLMSYTQFSNLTSPEITTLALLMPTYNHTGHRYLWAISHAWVEEKECNNVWTHINAYKWPVPIPKGANLDLIRIEMLNLGAEYMWLDVLCLRQPGGWGEDEVSDRPIIGGETGDDGIMEEVVWKRFYKQLESLWHDDPVFGILWQMQTRVSMNPLDEIAGLAYLFQSLSIPIYDALQSEEEAWESLVDMMPYSIQRALFFFFPEPGNGNRHWRPSWHQGLASGLPNGKPRHRKLIIKDDAGQSHTFTIIANHAYPIPDGCWVVGRQREDGRFEKIWYFSMADDGEREKLEDMIKTSTRCSGSGAMS</sequence>
<gene>
    <name evidence="1" type="ORF">IW261DRAFT_1415576</name>
</gene>
<organism evidence="1 2">
    <name type="scientific">Armillaria novae-zelandiae</name>
    <dbReference type="NCBI Taxonomy" id="153914"/>
    <lineage>
        <taxon>Eukaryota</taxon>
        <taxon>Fungi</taxon>
        <taxon>Dikarya</taxon>
        <taxon>Basidiomycota</taxon>
        <taxon>Agaricomycotina</taxon>
        <taxon>Agaricomycetes</taxon>
        <taxon>Agaricomycetidae</taxon>
        <taxon>Agaricales</taxon>
        <taxon>Marasmiineae</taxon>
        <taxon>Physalacriaceae</taxon>
        <taxon>Armillaria</taxon>
    </lineage>
</organism>
<dbReference type="AlphaFoldDB" id="A0AA39PP70"/>
<evidence type="ECO:0008006" key="3">
    <source>
        <dbReference type="Google" id="ProtNLM"/>
    </source>
</evidence>
<proteinExistence type="predicted"/>
<keyword evidence="2" id="KW-1185">Reference proteome</keyword>
<dbReference type="Proteomes" id="UP001175227">
    <property type="component" value="Unassembled WGS sequence"/>
</dbReference>
<reference evidence="1" key="1">
    <citation type="submission" date="2023-06" db="EMBL/GenBank/DDBJ databases">
        <authorList>
            <consortium name="Lawrence Berkeley National Laboratory"/>
            <person name="Ahrendt S."/>
            <person name="Sahu N."/>
            <person name="Indic B."/>
            <person name="Wong-Bajracharya J."/>
            <person name="Merenyi Z."/>
            <person name="Ke H.-M."/>
            <person name="Monk M."/>
            <person name="Kocsube S."/>
            <person name="Drula E."/>
            <person name="Lipzen A."/>
            <person name="Balint B."/>
            <person name="Henrissat B."/>
            <person name="Andreopoulos B."/>
            <person name="Martin F.M."/>
            <person name="Harder C.B."/>
            <person name="Rigling D."/>
            <person name="Ford K.L."/>
            <person name="Foster G.D."/>
            <person name="Pangilinan J."/>
            <person name="Papanicolaou A."/>
            <person name="Barry K."/>
            <person name="LaButti K."/>
            <person name="Viragh M."/>
            <person name="Koriabine M."/>
            <person name="Yan M."/>
            <person name="Riley R."/>
            <person name="Champramary S."/>
            <person name="Plett K.L."/>
            <person name="Tsai I.J."/>
            <person name="Slot J."/>
            <person name="Sipos G."/>
            <person name="Plett J."/>
            <person name="Nagy L.G."/>
            <person name="Grigoriev I.V."/>
        </authorList>
    </citation>
    <scope>NUCLEOTIDE SEQUENCE</scope>
    <source>
        <strain evidence="1">ICMP 16352</strain>
    </source>
</reference>
<name>A0AA39PP70_9AGAR</name>
<comment type="caution">
    <text evidence="1">The sequence shown here is derived from an EMBL/GenBank/DDBJ whole genome shotgun (WGS) entry which is preliminary data.</text>
</comment>
<protein>
    <recommendedName>
        <fullName evidence="3">Heterokaryon incompatibility domain-containing protein</fullName>
    </recommendedName>
</protein>